<dbReference type="FunFam" id="1.20.272.10:FF:000003">
    <property type="entry name" value="DNA polymerase III subunit gamma/tau"/>
    <property type="match status" value="1"/>
</dbReference>
<dbReference type="Gene3D" id="3.40.50.300">
    <property type="entry name" value="P-loop containing nucleotide triphosphate hydrolases"/>
    <property type="match status" value="1"/>
</dbReference>
<keyword evidence="2 11" id="KW-0808">Transferase</keyword>
<evidence type="ECO:0000256" key="4">
    <source>
        <dbReference type="ARBA" id="ARBA00022705"/>
    </source>
</evidence>
<dbReference type="InterPro" id="IPR003593">
    <property type="entry name" value="AAA+_ATPase"/>
</dbReference>
<dbReference type="InterPro" id="IPR008921">
    <property type="entry name" value="DNA_pol3_clamp-load_cplx_C"/>
</dbReference>
<evidence type="ECO:0000256" key="11">
    <source>
        <dbReference type="RuleBase" id="RU364063"/>
    </source>
</evidence>
<dbReference type="Proteomes" id="UP000056466">
    <property type="component" value="Chromosome"/>
</dbReference>
<dbReference type="OrthoDB" id="9810148at2"/>
<comment type="similarity">
    <text evidence="1 11">Belongs to the DnaX/STICHEL family.</text>
</comment>
<keyword evidence="9 11" id="KW-0239">DNA-directed DNA polymerase</keyword>
<accession>A0A0K2BKJ9</accession>
<dbReference type="Gene3D" id="1.20.272.10">
    <property type="match status" value="1"/>
</dbReference>
<evidence type="ECO:0000313" key="13">
    <source>
        <dbReference type="EMBL" id="AKZ65714.1"/>
    </source>
</evidence>
<dbReference type="GO" id="GO:0006261">
    <property type="term" value="P:DNA-templated DNA replication"/>
    <property type="evidence" value="ECO:0007669"/>
    <property type="project" value="TreeGrafter"/>
</dbReference>
<dbReference type="GO" id="GO:0009360">
    <property type="term" value="C:DNA polymerase III complex"/>
    <property type="evidence" value="ECO:0007669"/>
    <property type="project" value="InterPro"/>
</dbReference>
<dbReference type="Pfam" id="PF13177">
    <property type="entry name" value="DNA_pol3_delta2"/>
    <property type="match status" value="1"/>
</dbReference>
<dbReference type="NCBIfam" id="NF005942">
    <property type="entry name" value="PRK07994.1"/>
    <property type="match status" value="1"/>
</dbReference>
<evidence type="ECO:0000256" key="2">
    <source>
        <dbReference type="ARBA" id="ARBA00022679"/>
    </source>
</evidence>
<dbReference type="PANTHER" id="PTHR11669">
    <property type="entry name" value="REPLICATION FACTOR C / DNA POLYMERASE III GAMMA-TAU SUBUNIT"/>
    <property type="match status" value="1"/>
</dbReference>
<comment type="subunit">
    <text evidence="11">DNA polymerase III contains a core (composed of alpha, epsilon and theta chains) that associates with a tau subunit. This core dimerizes to form the POLIII' complex. PolIII' associates with the gamma complex (composed of gamma, delta, delta', psi and chi chains) and with the beta chain to form the complete DNA polymerase III complex.</text>
</comment>
<dbReference type="SUPFAM" id="SSF48019">
    <property type="entry name" value="post-AAA+ oligomerization domain-like"/>
    <property type="match status" value="1"/>
</dbReference>
<reference evidence="13 14" key="1">
    <citation type="submission" date="2015-06" db="EMBL/GenBank/DDBJ databases">
        <title>Lineage-specific patterns of genome deterioration in obligate symbionts.</title>
        <authorList>
            <person name="Bennett G.M."/>
            <person name="McCutcheon J.P."/>
            <person name="McDonald B.R."/>
            <person name="Moran N.A."/>
        </authorList>
    </citation>
    <scope>NUCLEOTIDE SEQUENCE [LARGE SCALE GENOMIC DNA]</scope>
    <source>
        <strain evidence="13 14">B-GSS</strain>
    </source>
</reference>
<dbReference type="InterPro" id="IPR050238">
    <property type="entry name" value="DNA_Rep/Repair_Clamp_Loader"/>
</dbReference>
<dbReference type="Gene3D" id="1.10.8.60">
    <property type="match status" value="1"/>
</dbReference>
<keyword evidence="14" id="KW-1185">Reference proteome</keyword>
<evidence type="ECO:0000256" key="5">
    <source>
        <dbReference type="ARBA" id="ARBA00022723"/>
    </source>
</evidence>
<proteinExistence type="inferred from homology"/>
<evidence type="ECO:0000256" key="10">
    <source>
        <dbReference type="ARBA" id="ARBA00049244"/>
    </source>
</evidence>
<dbReference type="PANTHER" id="PTHR11669:SF0">
    <property type="entry name" value="PROTEIN STICHEL-LIKE 2"/>
    <property type="match status" value="1"/>
</dbReference>
<dbReference type="InterPro" id="IPR022754">
    <property type="entry name" value="DNA_pol_III_gamma-3"/>
</dbReference>
<dbReference type="AlphaFoldDB" id="A0A0K2BKJ9"/>
<evidence type="ECO:0000256" key="8">
    <source>
        <dbReference type="ARBA" id="ARBA00022840"/>
    </source>
</evidence>
<name>A0A0K2BKJ9_9GAMM</name>
<organism evidence="13 14">
    <name type="scientific">Candidatus Palibaumannia cicadellinicola</name>
    <dbReference type="NCBI Taxonomy" id="186490"/>
    <lineage>
        <taxon>Bacteria</taxon>
        <taxon>Pseudomonadati</taxon>
        <taxon>Pseudomonadota</taxon>
        <taxon>Gammaproteobacteria</taxon>
        <taxon>Candidatus Palibaumannia</taxon>
    </lineage>
</organism>
<evidence type="ECO:0000259" key="12">
    <source>
        <dbReference type="SMART" id="SM00382"/>
    </source>
</evidence>
<sequence>MSYQVLARKWRPQNFSEVVGQEHVITALTNSLVLGRIHHSYLLSGTRGVGKTTIARLLAKCLNCEKGITTIPCSECKSCREITNNCFVDFIEIDAASSSKVEDTREILDHIQYVPTNGRFKIYLIDEVHMLSRHSFNALLKTLEEPLAHIKFLLATTDPQKIPLTILSRCLQFHLTTLNINQICNQLSKILTAEKINTEQRALKLIARAAYGSMRDALSITDKAIAIGQGIVSVEAVSVMLGTINTEQSLALIEALVNKNGSNMMKQLAKCAELGINWDNLLVDILSILHRIALAQIVPETKYYDDYLNNKLIPNILNLTKMISPEDIQLFYQIILIGRKELPYAPDQRMGVEMTMLRALAFHPVSINQTSFSAAYINNN</sequence>
<evidence type="ECO:0000256" key="1">
    <source>
        <dbReference type="ARBA" id="ARBA00006360"/>
    </source>
</evidence>
<dbReference type="Pfam" id="PF12169">
    <property type="entry name" value="DNA_pol3_gamma3"/>
    <property type="match status" value="1"/>
</dbReference>
<evidence type="ECO:0000256" key="3">
    <source>
        <dbReference type="ARBA" id="ARBA00022695"/>
    </source>
</evidence>
<keyword evidence="4 11" id="KW-0235">DNA replication</keyword>
<keyword evidence="6 11" id="KW-0547">Nucleotide-binding</keyword>
<dbReference type="GO" id="GO:0003677">
    <property type="term" value="F:DNA binding"/>
    <property type="evidence" value="ECO:0007669"/>
    <property type="project" value="InterPro"/>
</dbReference>
<evidence type="ECO:0000313" key="14">
    <source>
        <dbReference type="Proteomes" id="UP000056466"/>
    </source>
</evidence>
<keyword evidence="3 11" id="KW-0548">Nucleotidyltransferase</keyword>
<dbReference type="FunFam" id="1.10.8.60:FF:000013">
    <property type="entry name" value="DNA polymerase III subunit gamma/tau"/>
    <property type="match status" value="1"/>
</dbReference>
<dbReference type="GO" id="GO:0046872">
    <property type="term" value="F:metal ion binding"/>
    <property type="evidence" value="ECO:0007669"/>
    <property type="project" value="UniProtKB-KW"/>
</dbReference>
<evidence type="ECO:0000256" key="6">
    <source>
        <dbReference type="ARBA" id="ARBA00022741"/>
    </source>
</evidence>
<dbReference type="NCBIfam" id="TIGR02397">
    <property type="entry name" value="dnaX_nterm"/>
    <property type="match status" value="1"/>
</dbReference>
<gene>
    <name evidence="11 13" type="primary">dnaX</name>
    <name evidence="13" type="ORF">AB162_093</name>
</gene>
<dbReference type="InterPro" id="IPR045085">
    <property type="entry name" value="HLD_clamp_pol_III_gamma_tau"/>
</dbReference>
<dbReference type="CDD" id="cd00009">
    <property type="entry name" value="AAA"/>
    <property type="match status" value="1"/>
</dbReference>
<dbReference type="InterPro" id="IPR012763">
    <property type="entry name" value="DNA_pol_III_sug/sutau_N"/>
</dbReference>
<evidence type="ECO:0000256" key="9">
    <source>
        <dbReference type="ARBA" id="ARBA00022932"/>
    </source>
</evidence>
<dbReference type="EMBL" id="CP011787">
    <property type="protein sequence ID" value="AKZ65714.1"/>
    <property type="molecule type" value="Genomic_DNA"/>
</dbReference>
<dbReference type="SMART" id="SM00382">
    <property type="entry name" value="AAA"/>
    <property type="match status" value="1"/>
</dbReference>
<comment type="catalytic activity">
    <reaction evidence="10 11">
        <text>DNA(n) + a 2'-deoxyribonucleoside 5'-triphosphate = DNA(n+1) + diphosphate</text>
        <dbReference type="Rhea" id="RHEA:22508"/>
        <dbReference type="Rhea" id="RHEA-COMP:17339"/>
        <dbReference type="Rhea" id="RHEA-COMP:17340"/>
        <dbReference type="ChEBI" id="CHEBI:33019"/>
        <dbReference type="ChEBI" id="CHEBI:61560"/>
        <dbReference type="ChEBI" id="CHEBI:173112"/>
        <dbReference type="EC" id="2.7.7.7"/>
    </reaction>
</comment>
<dbReference type="CDD" id="cd18137">
    <property type="entry name" value="HLD_clamp_pol_III_gamma_tau"/>
    <property type="match status" value="1"/>
</dbReference>
<dbReference type="PATRIC" id="fig|186490.8.peg.96"/>
<keyword evidence="7" id="KW-0862">Zinc</keyword>
<comment type="function">
    <text evidence="11">DNA polymerase III is a complex, multichain enzyme responsible for most of the replicative synthesis in bacteria. This DNA polymerase also exhibits 3' to 5' exonuclease activity.</text>
</comment>
<protein>
    <recommendedName>
        <fullName evidence="11">DNA polymerase III subunit gamma/tau</fullName>
        <ecNumber evidence="11">2.7.7.7</ecNumber>
    </recommendedName>
</protein>
<feature type="domain" description="AAA+ ATPase" evidence="12">
    <location>
        <begin position="37"/>
        <end position="178"/>
    </location>
</feature>
<keyword evidence="8 11" id="KW-0067">ATP-binding</keyword>
<dbReference type="FunFam" id="3.40.50.300:FF:000014">
    <property type="entry name" value="DNA polymerase III subunit gamma/tau"/>
    <property type="match status" value="1"/>
</dbReference>
<dbReference type="Pfam" id="PF22608">
    <property type="entry name" value="DNAX_ATPase_lid"/>
    <property type="match status" value="1"/>
</dbReference>
<dbReference type="GO" id="GO:0005524">
    <property type="term" value="F:ATP binding"/>
    <property type="evidence" value="ECO:0007669"/>
    <property type="project" value="UniProtKB-KW"/>
</dbReference>
<dbReference type="KEGG" id="bcig:AB162_093"/>
<dbReference type="SUPFAM" id="SSF52540">
    <property type="entry name" value="P-loop containing nucleoside triphosphate hydrolases"/>
    <property type="match status" value="1"/>
</dbReference>
<dbReference type="EC" id="2.7.7.7" evidence="11"/>
<evidence type="ECO:0000256" key="7">
    <source>
        <dbReference type="ARBA" id="ARBA00022833"/>
    </source>
</evidence>
<dbReference type="GO" id="GO:0003887">
    <property type="term" value="F:DNA-directed DNA polymerase activity"/>
    <property type="evidence" value="ECO:0007669"/>
    <property type="project" value="UniProtKB-KW"/>
</dbReference>
<keyword evidence="5" id="KW-0479">Metal-binding</keyword>
<dbReference type="InterPro" id="IPR027417">
    <property type="entry name" value="P-loop_NTPase"/>
</dbReference>